<dbReference type="EMBL" id="CP071382">
    <property type="protein sequence ID" value="QSV47426.1"/>
    <property type="molecule type" value="Genomic_DNA"/>
</dbReference>
<dbReference type="Proteomes" id="UP000663651">
    <property type="component" value="Chromosome"/>
</dbReference>
<dbReference type="PIRSF" id="PIRSF011484">
    <property type="entry name" value="YaeQ"/>
    <property type="match status" value="1"/>
</dbReference>
<dbReference type="InterPro" id="IPR038590">
    <property type="entry name" value="YaeQ_sf"/>
</dbReference>
<keyword evidence="2" id="KW-1185">Reference proteome</keyword>
<dbReference type="InterPro" id="IPR009822">
    <property type="entry name" value="YaeQ"/>
</dbReference>
<organism evidence="1 2">
    <name type="scientific">Geobacter benzoatilyticus</name>
    <dbReference type="NCBI Taxonomy" id="2815309"/>
    <lineage>
        <taxon>Bacteria</taxon>
        <taxon>Pseudomonadati</taxon>
        <taxon>Thermodesulfobacteriota</taxon>
        <taxon>Desulfuromonadia</taxon>
        <taxon>Geobacterales</taxon>
        <taxon>Geobacteraceae</taxon>
        <taxon>Geobacter</taxon>
    </lineage>
</organism>
<protein>
    <submittedName>
        <fullName evidence="1">YaeQ family protein</fullName>
    </submittedName>
</protein>
<evidence type="ECO:0000313" key="1">
    <source>
        <dbReference type="EMBL" id="QSV47426.1"/>
    </source>
</evidence>
<reference evidence="1 2" key="1">
    <citation type="submission" date="2021-03" db="EMBL/GenBank/DDBJ databases">
        <title>Geobacter metallireducens gen. nov. sp. nov., a microorganism capable of coupling the complete oxidation of organic compounds to the reduction of iron and other metals.</title>
        <authorList>
            <person name="Li Y."/>
        </authorList>
    </citation>
    <scope>NUCLEOTIDE SEQUENCE [LARGE SCALE GENOMIC DNA]</scope>
    <source>
        <strain evidence="1 2">Jerry-YX</strain>
    </source>
</reference>
<dbReference type="PANTHER" id="PTHR38784:SF1">
    <property type="entry name" value="SUCROSE PHOSPHORYLASE"/>
    <property type="match status" value="1"/>
</dbReference>
<name>A0ABX7Q7F7_9BACT</name>
<dbReference type="SUPFAM" id="SSF52980">
    <property type="entry name" value="Restriction endonuclease-like"/>
    <property type="match status" value="1"/>
</dbReference>
<dbReference type="Pfam" id="PF07152">
    <property type="entry name" value="YaeQ"/>
    <property type="match status" value="1"/>
</dbReference>
<dbReference type="SMART" id="SM01322">
    <property type="entry name" value="YaeQ"/>
    <property type="match status" value="1"/>
</dbReference>
<accession>A0ABX7Q7F7</accession>
<dbReference type="PANTHER" id="PTHR38784">
    <property type="entry name" value="SUCROSE PHOSPHORYLASE"/>
    <property type="match status" value="1"/>
</dbReference>
<dbReference type="InterPro" id="IPR011335">
    <property type="entry name" value="Restrct_endonuc-II-like"/>
</dbReference>
<evidence type="ECO:0000313" key="2">
    <source>
        <dbReference type="Proteomes" id="UP000663651"/>
    </source>
</evidence>
<sequence>MALPSTIYKVSIQLSDVDRGIYESLQATVAKHPSETNERLVARLLAWGIFYEADLAFTKGICATDEPDIWLTGPDGRVMLWIEAGLPDSDRIVRACRHSERVALLASGKALSNWDQQHLSKLGGLSNLTVVSLEQLFINRLADMLERSFDWSMTITEGTVYLTVNGDTLETSINVKYGTLTVG</sequence>
<proteinExistence type="predicted"/>
<gene>
    <name evidence="1" type="ORF">JZM60_13200</name>
</gene>
<dbReference type="Gene3D" id="3.10.640.10">
    <property type="entry name" value="Restriction endonuclease-like alpha-beta roll domain"/>
    <property type="match status" value="1"/>
</dbReference>